<dbReference type="EMBL" id="ML996279">
    <property type="protein sequence ID" value="KAF2728453.1"/>
    <property type="molecule type" value="Genomic_DNA"/>
</dbReference>
<dbReference type="InterPro" id="IPR015920">
    <property type="entry name" value="Cellobiose_DH-like_cyt"/>
</dbReference>
<evidence type="ECO:0000313" key="4">
    <source>
        <dbReference type="Proteomes" id="UP000799444"/>
    </source>
</evidence>
<comment type="caution">
    <text evidence="3">The sequence shown here is derived from an EMBL/GenBank/DDBJ whole genome shotgun (WGS) entry which is preliminary data.</text>
</comment>
<dbReference type="PANTHER" id="PTHR47797">
    <property type="entry name" value="DEHYDROGENASE, PUTATIVE (AFU_ORTHOLOGUE AFUA_8G05805)-RELATED"/>
    <property type="match status" value="1"/>
</dbReference>
<dbReference type="PANTHER" id="PTHR47797:SF5">
    <property type="entry name" value="CELLOBIOSE DEHYDROGENASE CYTOCHROME DOMAIN-CONTAINING PROTEIN"/>
    <property type="match status" value="1"/>
</dbReference>
<gene>
    <name evidence="3" type="ORF">EJ04DRAFT_504003</name>
</gene>
<keyword evidence="4" id="KW-1185">Reference proteome</keyword>
<evidence type="ECO:0000259" key="2">
    <source>
        <dbReference type="Pfam" id="PF16010"/>
    </source>
</evidence>
<keyword evidence="1" id="KW-0732">Signal</keyword>
<dbReference type="Pfam" id="PF16010">
    <property type="entry name" value="CDH-cyt"/>
    <property type="match status" value="1"/>
</dbReference>
<dbReference type="Proteomes" id="UP000799444">
    <property type="component" value="Unassembled WGS sequence"/>
</dbReference>
<name>A0A9P4QN68_9PLEO</name>
<feature type="chain" id="PRO_5040212617" evidence="1">
    <location>
        <begin position="24"/>
        <end position="227"/>
    </location>
</feature>
<dbReference type="SUPFAM" id="SSF49344">
    <property type="entry name" value="CBD9-like"/>
    <property type="match status" value="1"/>
</dbReference>
<reference evidence="3" key="1">
    <citation type="journal article" date="2020" name="Stud. Mycol.">
        <title>101 Dothideomycetes genomes: a test case for predicting lifestyles and emergence of pathogens.</title>
        <authorList>
            <person name="Haridas S."/>
            <person name="Albert R."/>
            <person name="Binder M."/>
            <person name="Bloem J."/>
            <person name="Labutti K."/>
            <person name="Salamov A."/>
            <person name="Andreopoulos B."/>
            <person name="Baker S."/>
            <person name="Barry K."/>
            <person name="Bills G."/>
            <person name="Bluhm B."/>
            <person name="Cannon C."/>
            <person name="Castanera R."/>
            <person name="Culley D."/>
            <person name="Daum C."/>
            <person name="Ezra D."/>
            <person name="Gonzalez J."/>
            <person name="Henrissat B."/>
            <person name="Kuo A."/>
            <person name="Liang C."/>
            <person name="Lipzen A."/>
            <person name="Lutzoni F."/>
            <person name="Magnuson J."/>
            <person name="Mondo S."/>
            <person name="Nolan M."/>
            <person name="Ohm R."/>
            <person name="Pangilinan J."/>
            <person name="Park H.-J."/>
            <person name="Ramirez L."/>
            <person name="Alfaro M."/>
            <person name="Sun H."/>
            <person name="Tritt A."/>
            <person name="Yoshinaga Y."/>
            <person name="Zwiers L.-H."/>
            <person name="Turgeon B."/>
            <person name="Goodwin S."/>
            <person name="Spatafora J."/>
            <person name="Crous P."/>
            <person name="Grigoriev I."/>
        </authorList>
    </citation>
    <scope>NUCLEOTIDE SEQUENCE</scope>
    <source>
        <strain evidence="3">CBS 125425</strain>
    </source>
</reference>
<organism evidence="3 4">
    <name type="scientific">Polyplosphaeria fusca</name>
    <dbReference type="NCBI Taxonomy" id="682080"/>
    <lineage>
        <taxon>Eukaryota</taxon>
        <taxon>Fungi</taxon>
        <taxon>Dikarya</taxon>
        <taxon>Ascomycota</taxon>
        <taxon>Pezizomycotina</taxon>
        <taxon>Dothideomycetes</taxon>
        <taxon>Pleosporomycetidae</taxon>
        <taxon>Pleosporales</taxon>
        <taxon>Tetraplosphaeriaceae</taxon>
        <taxon>Polyplosphaeria</taxon>
    </lineage>
</organism>
<proteinExistence type="predicted"/>
<dbReference type="CDD" id="cd09630">
    <property type="entry name" value="CDH_like_cytochrome"/>
    <property type="match status" value="1"/>
</dbReference>
<dbReference type="OrthoDB" id="413885at2759"/>
<feature type="domain" description="Cellobiose dehydrogenase-like cytochrome" evidence="2">
    <location>
        <begin position="26"/>
        <end position="203"/>
    </location>
</feature>
<evidence type="ECO:0000256" key="1">
    <source>
        <dbReference type="SAM" id="SignalP"/>
    </source>
</evidence>
<dbReference type="Gene3D" id="2.60.40.1210">
    <property type="entry name" value="Cellobiose dehydrogenase, cytochrome domain"/>
    <property type="match status" value="1"/>
</dbReference>
<protein>
    <submittedName>
        <fullName evidence="3">CBD9-like protein</fullName>
    </submittedName>
</protein>
<dbReference type="AlphaFoldDB" id="A0A9P4QN68"/>
<sequence>MRFDFGITWVAAVVGLLSSTAVAAPYYDAETGFTFSEQRIACTLTSNVLFRFAVPNNVPTGQKYDVVLQVVAPNAVGWAGMAWGGSMVQNPLTVGWQNGQNTVTTSRWANSRSTPIAYTGATYEKLTKGNKANGTHWQFTVKCTGCTSWGSSSIDPRGSPKFAWACSSSKPSSPSSNTTSLPVHDAHNYWSNDMSSGANANFADLVTKNGGHNSYLYNDTISMRVRR</sequence>
<evidence type="ECO:0000313" key="3">
    <source>
        <dbReference type="EMBL" id="KAF2728453.1"/>
    </source>
</evidence>
<feature type="signal peptide" evidence="1">
    <location>
        <begin position="1"/>
        <end position="23"/>
    </location>
</feature>
<accession>A0A9P4QN68</accession>